<name>A0A7X6S1A4_9STRE</name>
<dbReference type="EC" id="3.5.1.25" evidence="2"/>
<feature type="domain" description="Amidohydrolase-related" evidence="13">
    <location>
        <begin position="50"/>
        <end position="378"/>
    </location>
</feature>
<evidence type="ECO:0000256" key="11">
    <source>
        <dbReference type="PIRSR" id="PIRSR038994-2"/>
    </source>
</evidence>
<dbReference type="Gene3D" id="3.20.20.140">
    <property type="entry name" value="Metal-dependent hydrolases"/>
    <property type="match status" value="1"/>
</dbReference>
<feature type="binding site" evidence="12">
    <location>
        <position position="215"/>
    </location>
    <ligand>
        <name>Zn(2+)</name>
        <dbReference type="ChEBI" id="CHEBI:29105"/>
    </ligand>
</feature>
<feature type="binding site" evidence="12">
    <location>
        <position position="128"/>
    </location>
    <ligand>
        <name>Zn(2+)</name>
        <dbReference type="ChEBI" id="CHEBI:29105"/>
    </ligand>
</feature>
<dbReference type="FunFam" id="3.20.20.140:FF:000004">
    <property type="entry name" value="N-acetylglucosamine-6-phosphate deacetylase"/>
    <property type="match status" value="1"/>
</dbReference>
<evidence type="ECO:0000259" key="13">
    <source>
        <dbReference type="Pfam" id="PF01979"/>
    </source>
</evidence>
<keyword evidence="15" id="KW-1185">Reference proteome</keyword>
<comment type="catalytic activity">
    <reaction evidence="7">
        <text>N-acetyl-D-glucosamine 6-phosphate + H2O = D-glucosamine 6-phosphate + acetate</text>
        <dbReference type="Rhea" id="RHEA:22936"/>
        <dbReference type="ChEBI" id="CHEBI:15377"/>
        <dbReference type="ChEBI" id="CHEBI:30089"/>
        <dbReference type="ChEBI" id="CHEBI:57513"/>
        <dbReference type="ChEBI" id="CHEBI:58725"/>
        <dbReference type="EC" id="3.5.1.25"/>
    </reaction>
</comment>
<feature type="binding site" evidence="11">
    <location>
        <position position="139"/>
    </location>
    <ligand>
        <name>substrate</name>
    </ligand>
</feature>
<evidence type="ECO:0000256" key="5">
    <source>
        <dbReference type="ARBA" id="ARBA00022801"/>
    </source>
</evidence>
<evidence type="ECO:0000256" key="9">
    <source>
        <dbReference type="PIRNR" id="PIRNR038994"/>
    </source>
</evidence>
<dbReference type="GO" id="GO:0046872">
    <property type="term" value="F:metal ion binding"/>
    <property type="evidence" value="ECO:0007669"/>
    <property type="project" value="UniProtKB-KW"/>
</dbReference>
<feature type="binding site" evidence="11">
    <location>
        <begin position="306"/>
        <end position="308"/>
    </location>
    <ligand>
        <name>substrate</name>
    </ligand>
</feature>
<evidence type="ECO:0000256" key="2">
    <source>
        <dbReference type="ARBA" id="ARBA00011899"/>
    </source>
</evidence>
<dbReference type="InterPro" id="IPR032466">
    <property type="entry name" value="Metal_Hydrolase"/>
</dbReference>
<keyword evidence="5 9" id="KW-0378">Hydrolase</keyword>
<comment type="cofactor">
    <cofactor evidence="12">
        <name>a divalent metal cation</name>
        <dbReference type="ChEBI" id="CHEBI:60240"/>
    </cofactor>
    <text evidence="12">Binds 1 divalent metal cation per subunit.</text>
</comment>
<gene>
    <name evidence="14" type="primary">nagA</name>
    <name evidence="14" type="ORF">HF992_08985</name>
</gene>
<evidence type="ECO:0000256" key="6">
    <source>
        <dbReference type="ARBA" id="ARBA00023277"/>
    </source>
</evidence>
<dbReference type="Gene3D" id="2.30.40.10">
    <property type="entry name" value="Urease, subunit C, domain 1"/>
    <property type="match status" value="1"/>
</dbReference>
<dbReference type="NCBIfam" id="TIGR00221">
    <property type="entry name" value="nagA"/>
    <property type="match status" value="1"/>
</dbReference>
<feature type="binding site" evidence="11">
    <location>
        <position position="226"/>
    </location>
    <ligand>
        <name>substrate</name>
    </ligand>
</feature>
<dbReference type="PANTHER" id="PTHR11113">
    <property type="entry name" value="N-ACETYLGLUCOSAMINE-6-PHOSPHATE DEACETYLASE"/>
    <property type="match status" value="1"/>
</dbReference>
<keyword evidence="4 12" id="KW-0479">Metal-binding</keyword>
<evidence type="ECO:0000313" key="15">
    <source>
        <dbReference type="Proteomes" id="UP000522720"/>
    </source>
</evidence>
<feature type="binding site" evidence="11">
    <location>
        <position position="249"/>
    </location>
    <ligand>
        <name>substrate</name>
    </ligand>
</feature>
<evidence type="ECO:0000256" key="4">
    <source>
        <dbReference type="ARBA" id="ARBA00022723"/>
    </source>
</evidence>
<evidence type="ECO:0000256" key="8">
    <source>
        <dbReference type="ARBA" id="ARBA00060590"/>
    </source>
</evidence>
<feature type="binding site" evidence="12">
    <location>
        <position position="194"/>
    </location>
    <ligand>
        <name>Zn(2+)</name>
        <dbReference type="ChEBI" id="CHEBI:29105"/>
    </ligand>
</feature>
<evidence type="ECO:0000256" key="3">
    <source>
        <dbReference type="ARBA" id="ARBA00018029"/>
    </source>
</evidence>
<comment type="pathway">
    <text evidence="8">Amino-sugar metabolism; N-acetylneuraminate degradation; D-fructose 6-phosphate from N-acetylneuraminate: step 4/5.</text>
</comment>
<evidence type="ECO:0000256" key="7">
    <source>
        <dbReference type="ARBA" id="ARBA00047647"/>
    </source>
</evidence>
<organism evidence="14 15">
    <name type="scientific">Streptococcus ovuberis</name>
    <dbReference type="NCBI Taxonomy" id="1936207"/>
    <lineage>
        <taxon>Bacteria</taxon>
        <taxon>Bacillati</taxon>
        <taxon>Bacillota</taxon>
        <taxon>Bacilli</taxon>
        <taxon>Lactobacillales</taxon>
        <taxon>Streptococcaceae</taxon>
        <taxon>Streptococcus</taxon>
    </lineage>
</organism>
<dbReference type="InterPro" id="IPR006680">
    <property type="entry name" value="Amidohydro-rel"/>
</dbReference>
<evidence type="ECO:0000256" key="10">
    <source>
        <dbReference type="PIRSR" id="PIRSR038994-1"/>
    </source>
</evidence>
<evidence type="ECO:0000313" key="14">
    <source>
        <dbReference type="EMBL" id="NKZ20959.1"/>
    </source>
</evidence>
<proteinExistence type="inferred from homology"/>
<dbReference type="SUPFAM" id="SSF51556">
    <property type="entry name" value="Metallo-dependent hydrolases"/>
    <property type="match status" value="1"/>
</dbReference>
<dbReference type="Proteomes" id="UP000522720">
    <property type="component" value="Unassembled WGS sequence"/>
</dbReference>
<protein>
    <recommendedName>
        <fullName evidence="3">N-acetylglucosamine-6-phosphate deacetylase</fullName>
        <ecNumber evidence="2">3.5.1.25</ecNumber>
    </recommendedName>
</protein>
<dbReference type="PIRSF" id="PIRSF038994">
    <property type="entry name" value="NagA"/>
    <property type="match status" value="1"/>
</dbReference>
<dbReference type="InterPro" id="IPR011059">
    <property type="entry name" value="Metal-dep_hydrolase_composite"/>
</dbReference>
<evidence type="ECO:0000256" key="12">
    <source>
        <dbReference type="PIRSR" id="PIRSR038994-3"/>
    </source>
</evidence>
<accession>A0A7X6S1A4</accession>
<dbReference type="EMBL" id="JAAXPR010000018">
    <property type="protein sequence ID" value="NKZ20959.1"/>
    <property type="molecule type" value="Genomic_DNA"/>
</dbReference>
<dbReference type="CDD" id="cd00854">
    <property type="entry name" value="NagA"/>
    <property type="match status" value="1"/>
</dbReference>
<dbReference type="Pfam" id="PF01979">
    <property type="entry name" value="Amidohydro_1"/>
    <property type="match status" value="1"/>
</dbReference>
<dbReference type="GO" id="GO:0008448">
    <property type="term" value="F:N-acetylglucosamine-6-phosphate deacetylase activity"/>
    <property type="evidence" value="ECO:0007669"/>
    <property type="project" value="UniProtKB-EC"/>
</dbReference>
<reference evidence="14 15" key="1">
    <citation type="submission" date="2020-04" db="EMBL/GenBank/DDBJ databases">
        <title>MicrobeNet Type strains.</title>
        <authorList>
            <person name="Nicholson A.C."/>
        </authorList>
    </citation>
    <scope>NUCLEOTIDE SEQUENCE [LARGE SCALE GENOMIC DNA]</scope>
    <source>
        <strain evidence="14 15">CCUG 69612</strain>
    </source>
</reference>
<dbReference type="PANTHER" id="PTHR11113:SF14">
    <property type="entry name" value="N-ACETYLGLUCOSAMINE-6-PHOSPHATE DEACETYLASE"/>
    <property type="match status" value="1"/>
</dbReference>
<evidence type="ECO:0000256" key="1">
    <source>
        <dbReference type="ARBA" id="ARBA00010716"/>
    </source>
</evidence>
<dbReference type="SUPFAM" id="SSF51338">
    <property type="entry name" value="Composite domain of metallo-dependent hydrolases"/>
    <property type="match status" value="1"/>
</dbReference>
<keyword evidence="6 9" id="KW-0119">Carbohydrate metabolism</keyword>
<dbReference type="GO" id="GO:0006046">
    <property type="term" value="P:N-acetylglucosamine catabolic process"/>
    <property type="evidence" value="ECO:0007669"/>
    <property type="project" value="TreeGrafter"/>
</dbReference>
<sequence length="386" mass="41736">MTKYLYAKQFYFTDEVKGPGYLPILEDGTLGSYQDNQPDGEIIDYSAYSIAPGLVDTHIHGFMGHDVMDNSAEGLRAISAGLPSCGVTSYLPTTLTAPRDQLNAVCETVGQVADQGLEGAKIQGIFLEGPFFSEVYKGAQNPSYMSDPVTDYLDDWQKLSNGWVKKIALAPERDGAIDFIKHAKSQNIYSALAHTDATYEECRLAVEAGANIFVHTYNGMRGLHHREPGVVGAALTLGQYDELICDGHHVHPVSAKIVMQATGPEKTVLITDCMRAGGMGECESTLGEFDVIVKDGTARLKHNGSLAGSILELIQGVQNVVNWGIATPAEALRMASLNPAASVGIDDRCGKIDPGYPADFIVLDDQLNLKATFINGEVYYINETIH</sequence>
<comment type="similarity">
    <text evidence="1 9">Belongs to the metallo-dependent hydrolases superfamily. NagA family.</text>
</comment>
<dbReference type="RefSeq" id="WP_168549699.1">
    <property type="nucleotide sequence ID" value="NZ_JAAXPR010000018.1"/>
</dbReference>
<feature type="binding site" evidence="11">
    <location>
        <begin position="218"/>
        <end position="219"/>
    </location>
    <ligand>
        <name>substrate</name>
    </ligand>
</feature>
<dbReference type="InterPro" id="IPR003764">
    <property type="entry name" value="GlcNAc_6-P_deAcase"/>
</dbReference>
<comment type="caution">
    <text evidence="14">The sequence shown here is derived from an EMBL/GenBank/DDBJ whole genome shotgun (WGS) entry which is preliminary data.</text>
</comment>
<feature type="active site" description="Proton donor/acceptor" evidence="10">
    <location>
        <position position="272"/>
    </location>
</feature>
<dbReference type="AlphaFoldDB" id="A0A7X6S1A4"/>